<proteinExistence type="predicted"/>
<dbReference type="PaxDb" id="4097-A0A1S4C5N6"/>
<sequence>MAFELLTLRMFHGGKLQQYPINYKGGIMTEYFDIDVDRFSYFEFVDYVKENGYNCETCDIYVRPPMSSTLVKDLADRDIMGIVHLLKNGDIFEVCVSYFVDEALVVPPAIEYGSEGVGFEEPQKSVPVTDDVSSGYEGGPSNLDDTPLVETDVESSDHSTDSEIEELFEEGEEEYGSDVDEEYRNLREERKKMKLLVLKQILMKLLMMKVKMKSNSQLSFESVRQFREALTKYAVDEHVELDKYVNERTRVRVKCCAGCPCLLFASYDSRTKAFVVTNYNPLHKCNGTTKNKLCNSKYLVERYKDRIIYEPTIRIFKFQELVQKELEVYIGRTVARKTKNIVLTQIMGDHIKEFGRILDYRDKLLRTNPDSTCVVRLSEETHEDGRKMFVAFYICFDVLKKAFLDGCRRCIGFDGYFLKGVCKGQLLVAVCKDGNNQMLPLAWSVVKVENTFNWRWFVNLLKNDLELGDGTELTVITDMQKVTYILLNVLFKSVNLFILLTVYLLYVIGT</sequence>
<evidence type="ECO:0000313" key="6">
    <source>
        <dbReference type="RefSeq" id="XP_016496495.1"/>
    </source>
</evidence>
<dbReference type="PANTHER" id="PTHR31973">
    <property type="entry name" value="POLYPROTEIN, PUTATIVE-RELATED"/>
    <property type="match status" value="1"/>
</dbReference>
<evidence type="ECO:0008006" key="7">
    <source>
        <dbReference type="Google" id="ProtNLM"/>
    </source>
</evidence>
<dbReference type="RefSeq" id="XP_016496495.1">
    <property type="nucleotide sequence ID" value="XM_016641009.1"/>
</dbReference>
<dbReference type="OrthoDB" id="1660333at2759"/>
<feature type="transmembrane region" description="Helical" evidence="2">
    <location>
        <begin position="484"/>
        <end position="508"/>
    </location>
</feature>
<evidence type="ECO:0000259" key="3">
    <source>
        <dbReference type="Pfam" id="PF03108"/>
    </source>
</evidence>
<feature type="region of interest" description="Disordered" evidence="1">
    <location>
        <begin position="121"/>
        <end position="162"/>
    </location>
</feature>
<dbReference type="Pfam" id="PF03108">
    <property type="entry name" value="DBD_Tnp_Mut"/>
    <property type="match status" value="1"/>
</dbReference>
<keyword evidence="2" id="KW-1133">Transmembrane helix</keyword>
<accession>A0A1S4C5N6</accession>
<dbReference type="KEGG" id="nta:107815431"/>
<dbReference type="STRING" id="4097.A0A1S4C5N6"/>
<feature type="domain" description="PB1-like" evidence="5">
    <location>
        <begin position="4"/>
        <end position="94"/>
    </location>
</feature>
<dbReference type="Pfam" id="PF10551">
    <property type="entry name" value="MULE"/>
    <property type="match status" value="1"/>
</dbReference>
<dbReference type="InterPro" id="IPR004332">
    <property type="entry name" value="Transposase_MuDR"/>
</dbReference>
<dbReference type="AlphaFoldDB" id="A0A1S4C5N6"/>
<dbReference type="Pfam" id="PF26130">
    <property type="entry name" value="PB1-like"/>
    <property type="match status" value="1"/>
</dbReference>
<keyword evidence="2" id="KW-0812">Transmembrane</keyword>
<feature type="domain" description="MULE transposase" evidence="4">
    <location>
        <begin position="411"/>
        <end position="483"/>
    </location>
</feature>
<feature type="domain" description="Transposase MuDR plant" evidence="3">
    <location>
        <begin position="218"/>
        <end position="275"/>
    </location>
</feature>
<dbReference type="PANTHER" id="PTHR31973:SF197">
    <property type="entry name" value="SWIM-TYPE DOMAIN-CONTAINING PROTEIN"/>
    <property type="match status" value="1"/>
</dbReference>
<evidence type="ECO:0000259" key="5">
    <source>
        <dbReference type="Pfam" id="PF26130"/>
    </source>
</evidence>
<dbReference type="InterPro" id="IPR058594">
    <property type="entry name" value="PB1-like_dom_pln"/>
</dbReference>
<name>A0A1S4C5N6_TOBAC</name>
<protein>
    <recommendedName>
        <fullName evidence="7">MULE transposase domain-containing protein</fullName>
    </recommendedName>
</protein>
<gene>
    <name evidence="6" type="primary">LOC107815431</name>
</gene>
<reference evidence="6" key="1">
    <citation type="submission" date="2025-08" db="UniProtKB">
        <authorList>
            <consortium name="RefSeq"/>
        </authorList>
    </citation>
    <scope>IDENTIFICATION</scope>
</reference>
<evidence type="ECO:0000256" key="1">
    <source>
        <dbReference type="SAM" id="MobiDB-lite"/>
    </source>
</evidence>
<evidence type="ECO:0000256" key="2">
    <source>
        <dbReference type="SAM" id="Phobius"/>
    </source>
</evidence>
<organism evidence="6">
    <name type="scientific">Nicotiana tabacum</name>
    <name type="common">Common tobacco</name>
    <dbReference type="NCBI Taxonomy" id="4097"/>
    <lineage>
        <taxon>Eukaryota</taxon>
        <taxon>Viridiplantae</taxon>
        <taxon>Streptophyta</taxon>
        <taxon>Embryophyta</taxon>
        <taxon>Tracheophyta</taxon>
        <taxon>Spermatophyta</taxon>
        <taxon>Magnoliopsida</taxon>
        <taxon>eudicotyledons</taxon>
        <taxon>Gunneridae</taxon>
        <taxon>Pentapetalae</taxon>
        <taxon>asterids</taxon>
        <taxon>lamiids</taxon>
        <taxon>Solanales</taxon>
        <taxon>Solanaceae</taxon>
        <taxon>Nicotianoideae</taxon>
        <taxon>Nicotianeae</taxon>
        <taxon>Nicotiana</taxon>
    </lineage>
</organism>
<dbReference type="InterPro" id="IPR018289">
    <property type="entry name" value="MULE_transposase_dom"/>
</dbReference>
<evidence type="ECO:0000259" key="4">
    <source>
        <dbReference type="Pfam" id="PF10551"/>
    </source>
</evidence>
<keyword evidence="2" id="KW-0472">Membrane</keyword>